<reference evidence="1 2" key="1">
    <citation type="journal article" date="2019" name="Sci. Rep.">
        <title>Orb-weaving spider Araneus ventricosus genome elucidates the spidroin gene catalogue.</title>
        <authorList>
            <person name="Kono N."/>
            <person name="Nakamura H."/>
            <person name="Ohtoshi R."/>
            <person name="Moran D.A.P."/>
            <person name="Shinohara A."/>
            <person name="Yoshida Y."/>
            <person name="Fujiwara M."/>
            <person name="Mori M."/>
            <person name="Tomita M."/>
            <person name="Arakawa K."/>
        </authorList>
    </citation>
    <scope>NUCLEOTIDE SEQUENCE [LARGE SCALE GENOMIC DNA]</scope>
</reference>
<evidence type="ECO:0000313" key="1">
    <source>
        <dbReference type="EMBL" id="GBO32592.1"/>
    </source>
</evidence>
<evidence type="ECO:0000313" key="2">
    <source>
        <dbReference type="Proteomes" id="UP000499080"/>
    </source>
</evidence>
<gene>
    <name evidence="1" type="ORF">AVEN_184834_1</name>
</gene>
<dbReference type="AlphaFoldDB" id="A0A4Y2W6D9"/>
<organism evidence="1 2">
    <name type="scientific">Araneus ventricosus</name>
    <name type="common">Orbweaver spider</name>
    <name type="synonym">Epeira ventricosa</name>
    <dbReference type="NCBI Taxonomy" id="182803"/>
    <lineage>
        <taxon>Eukaryota</taxon>
        <taxon>Metazoa</taxon>
        <taxon>Ecdysozoa</taxon>
        <taxon>Arthropoda</taxon>
        <taxon>Chelicerata</taxon>
        <taxon>Arachnida</taxon>
        <taxon>Araneae</taxon>
        <taxon>Araneomorphae</taxon>
        <taxon>Entelegynae</taxon>
        <taxon>Araneoidea</taxon>
        <taxon>Araneidae</taxon>
        <taxon>Araneus</taxon>
    </lineage>
</organism>
<dbReference type="EMBL" id="BGPR01056071">
    <property type="protein sequence ID" value="GBO32592.1"/>
    <property type="molecule type" value="Genomic_DNA"/>
</dbReference>
<accession>A0A4Y2W6D9</accession>
<dbReference type="Proteomes" id="UP000499080">
    <property type="component" value="Unassembled WGS sequence"/>
</dbReference>
<keyword evidence="2" id="KW-1185">Reference proteome</keyword>
<protein>
    <submittedName>
        <fullName evidence="1">Uncharacterized protein</fullName>
    </submittedName>
</protein>
<comment type="caution">
    <text evidence="1">The sequence shown here is derived from an EMBL/GenBank/DDBJ whole genome shotgun (WGS) entry which is preliminary data.</text>
</comment>
<feature type="non-terminal residue" evidence="1">
    <location>
        <position position="1"/>
    </location>
</feature>
<proteinExistence type="predicted"/>
<sequence>EGPGKMRISEKGLRLDSDAEFLDTLSGKQIWALPVRI</sequence>
<dbReference type="OrthoDB" id="496749at2759"/>
<name>A0A4Y2W6D9_ARAVE</name>